<sequence length="105" mass="12099">MKITCRLVAVLRKDDDLVLYLSICPNSCAIHPVSNHSYQSFLLLFCRNQMVNVFKALQMMGQKLHYSAIPINSIRPKLATYGLPCMYLSLSLPPHKTNESKWWRS</sequence>
<dbReference type="EMBL" id="CM009300">
    <property type="protein sequence ID" value="RQO97822.1"/>
    <property type="molecule type" value="Genomic_DNA"/>
</dbReference>
<reference evidence="1 2" key="1">
    <citation type="journal article" date="2006" name="Science">
        <title>The genome of black cottonwood, Populus trichocarpa (Torr. &amp; Gray).</title>
        <authorList>
            <person name="Tuskan G.A."/>
            <person name="Difazio S."/>
            <person name="Jansson S."/>
            <person name="Bohlmann J."/>
            <person name="Grigoriev I."/>
            <person name="Hellsten U."/>
            <person name="Putnam N."/>
            <person name="Ralph S."/>
            <person name="Rombauts S."/>
            <person name="Salamov A."/>
            <person name="Schein J."/>
            <person name="Sterck L."/>
            <person name="Aerts A."/>
            <person name="Bhalerao R.R."/>
            <person name="Bhalerao R.P."/>
            <person name="Blaudez D."/>
            <person name="Boerjan W."/>
            <person name="Brun A."/>
            <person name="Brunner A."/>
            <person name="Busov V."/>
            <person name="Campbell M."/>
            <person name="Carlson J."/>
            <person name="Chalot M."/>
            <person name="Chapman J."/>
            <person name="Chen G.L."/>
            <person name="Cooper D."/>
            <person name="Coutinho P.M."/>
            <person name="Couturier J."/>
            <person name="Covert S."/>
            <person name="Cronk Q."/>
            <person name="Cunningham R."/>
            <person name="Davis J."/>
            <person name="Degroeve S."/>
            <person name="Dejardin A."/>
            <person name="Depamphilis C."/>
            <person name="Detter J."/>
            <person name="Dirks B."/>
            <person name="Dubchak I."/>
            <person name="Duplessis S."/>
            <person name="Ehlting J."/>
            <person name="Ellis B."/>
            <person name="Gendler K."/>
            <person name="Goodstein D."/>
            <person name="Gribskov M."/>
            <person name="Grimwood J."/>
            <person name="Groover A."/>
            <person name="Gunter L."/>
            <person name="Hamberger B."/>
            <person name="Heinze B."/>
            <person name="Helariutta Y."/>
            <person name="Henrissat B."/>
            <person name="Holligan D."/>
            <person name="Holt R."/>
            <person name="Huang W."/>
            <person name="Islam-Faridi N."/>
            <person name="Jones S."/>
            <person name="Jones-Rhoades M."/>
            <person name="Jorgensen R."/>
            <person name="Joshi C."/>
            <person name="Kangasjarvi J."/>
            <person name="Karlsson J."/>
            <person name="Kelleher C."/>
            <person name="Kirkpatrick R."/>
            <person name="Kirst M."/>
            <person name="Kohler A."/>
            <person name="Kalluri U."/>
            <person name="Larimer F."/>
            <person name="Leebens-Mack J."/>
            <person name="Leple J.C."/>
            <person name="Locascio P."/>
            <person name="Lou Y."/>
            <person name="Lucas S."/>
            <person name="Martin F."/>
            <person name="Montanini B."/>
            <person name="Napoli C."/>
            <person name="Nelson D.R."/>
            <person name="Nelson C."/>
            <person name="Nieminen K."/>
            <person name="Nilsson O."/>
            <person name="Pereda V."/>
            <person name="Peter G."/>
            <person name="Philippe R."/>
            <person name="Pilate G."/>
            <person name="Poliakov A."/>
            <person name="Razumovskaya J."/>
            <person name="Richardson P."/>
            <person name="Rinaldi C."/>
            <person name="Ritland K."/>
            <person name="Rouze P."/>
            <person name="Ryaboy D."/>
            <person name="Schmutz J."/>
            <person name="Schrader J."/>
            <person name="Segerman B."/>
            <person name="Shin H."/>
            <person name="Siddiqui A."/>
            <person name="Sterky F."/>
            <person name="Terry A."/>
            <person name="Tsai C.J."/>
            <person name="Uberbacher E."/>
            <person name="Unneberg P."/>
            <person name="Vahala J."/>
            <person name="Wall K."/>
            <person name="Wessler S."/>
            <person name="Yang G."/>
            <person name="Yin T."/>
            <person name="Douglas C."/>
            <person name="Marra M."/>
            <person name="Sandberg G."/>
            <person name="Van de Peer Y."/>
            <person name="Rokhsar D."/>
        </authorList>
    </citation>
    <scope>NUCLEOTIDE SEQUENCE [LARGE SCALE GENOMIC DNA]</scope>
    <source>
        <strain evidence="2">cv. Nisqually</strain>
    </source>
</reference>
<organism evidence="1 2">
    <name type="scientific">Populus trichocarpa</name>
    <name type="common">Western balsam poplar</name>
    <name type="synonym">Populus balsamifera subsp. trichocarpa</name>
    <dbReference type="NCBI Taxonomy" id="3694"/>
    <lineage>
        <taxon>Eukaryota</taxon>
        <taxon>Viridiplantae</taxon>
        <taxon>Streptophyta</taxon>
        <taxon>Embryophyta</taxon>
        <taxon>Tracheophyta</taxon>
        <taxon>Spermatophyta</taxon>
        <taxon>Magnoliopsida</taxon>
        <taxon>eudicotyledons</taxon>
        <taxon>Gunneridae</taxon>
        <taxon>Pentapetalae</taxon>
        <taxon>rosids</taxon>
        <taxon>fabids</taxon>
        <taxon>Malpighiales</taxon>
        <taxon>Salicaceae</taxon>
        <taxon>Saliceae</taxon>
        <taxon>Populus</taxon>
    </lineage>
</organism>
<dbReference type="AlphaFoldDB" id="A0A3N7FT72"/>
<keyword evidence="2" id="KW-1185">Reference proteome</keyword>
<evidence type="ECO:0000313" key="2">
    <source>
        <dbReference type="Proteomes" id="UP000006729"/>
    </source>
</evidence>
<dbReference type="Proteomes" id="UP000006729">
    <property type="component" value="Chromosome 11"/>
</dbReference>
<gene>
    <name evidence="1" type="ORF">POPTR_011G109850</name>
</gene>
<evidence type="ECO:0000313" key="1">
    <source>
        <dbReference type="EMBL" id="RQO97822.1"/>
    </source>
</evidence>
<accession>A0A3N7FT72</accession>
<protein>
    <submittedName>
        <fullName evidence="1">Uncharacterized protein</fullName>
    </submittedName>
</protein>
<name>A0A3N7FT72_POPTR</name>
<proteinExistence type="predicted"/>
<dbReference type="InParanoid" id="A0A3N7FT72"/>